<sequence length="226" mass="23771">MAKIVLIGASGGIGSHLRTEALARGHHVTALTRSQNLPAAERLTSVQADLAETAAVTEIFRGADAVLSAYSPGLSRFSAEEAAQLIKAAHESLFTALNAAGVARAIIVGGVGSLRAEADRDGDVVDAAFYPADHKAHTLQNREILRGLRGAQGAAPATGSGLDWSYVSPPLDIFEGPKLGRYRLGQDVLLRDAAGDSRISRADFAAAILDVFEKGSHIRERFTVAY</sequence>
<dbReference type="KEGG" id="pami:JCM7686_pAMI4p020"/>
<reference evidence="2 3" key="1">
    <citation type="journal article" date="2014" name="BMC Genomics">
        <title>Architecture and functions of a multipartite genome of the methylotrophic bacterium Paracoccus aminophilus JCM 7686, containing primary and secondary chromids.</title>
        <authorList>
            <person name="Dziewit L."/>
            <person name="Czarnecki J."/>
            <person name="Wibberg D."/>
            <person name="Radlinska M."/>
            <person name="Mrozek P."/>
            <person name="Szymczak M."/>
            <person name="Schluter A."/>
            <person name="Puhler A."/>
            <person name="Bartosik D."/>
        </authorList>
    </citation>
    <scope>NUCLEOTIDE SEQUENCE [LARGE SCALE GENOMIC DNA]</scope>
    <source>
        <strain evidence="2">JCM 7686</strain>
        <plasmid evidence="3">Plasmid pAMI4</plasmid>
    </source>
</reference>
<dbReference type="RefSeq" id="WP_020952196.1">
    <property type="nucleotide sequence ID" value="NC_022049.1"/>
</dbReference>
<dbReference type="PANTHER" id="PTHR43355">
    <property type="entry name" value="FLAVIN REDUCTASE (NADPH)"/>
    <property type="match status" value="1"/>
</dbReference>
<accession>S5YZS3</accession>
<organism evidence="2 3">
    <name type="scientific">Paracoccus aminophilus JCM 7686</name>
    <dbReference type="NCBI Taxonomy" id="1367847"/>
    <lineage>
        <taxon>Bacteria</taxon>
        <taxon>Pseudomonadati</taxon>
        <taxon>Pseudomonadota</taxon>
        <taxon>Alphaproteobacteria</taxon>
        <taxon>Rhodobacterales</taxon>
        <taxon>Paracoccaceae</taxon>
        <taxon>Paracoccus</taxon>
    </lineage>
</organism>
<protein>
    <submittedName>
        <fullName evidence="2">NAD-dependent epimerase/dehydratase</fullName>
    </submittedName>
</protein>
<name>S5YZS3_PARAH</name>
<proteinExistence type="predicted"/>
<dbReference type="eggNOG" id="COG2910">
    <property type="taxonomic scope" value="Bacteria"/>
</dbReference>
<dbReference type="InterPro" id="IPR016040">
    <property type="entry name" value="NAD(P)-bd_dom"/>
</dbReference>
<geneLocation type="plasmid" evidence="2 3">
    <name>pAMI4</name>
</geneLocation>
<dbReference type="HOGENOM" id="CLU_025711_3_1_5"/>
<evidence type="ECO:0000313" key="2">
    <source>
        <dbReference type="EMBL" id="AGT10711.1"/>
    </source>
</evidence>
<dbReference type="Pfam" id="PF13460">
    <property type="entry name" value="NAD_binding_10"/>
    <property type="match status" value="1"/>
</dbReference>
<evidence type="ECO:0000259" key="1">
    <source>
        <dbReference type="Pfam" id="PF13460"/>
    </source>
</evidence>
<dbReference type="InterPro" id="IPR051606">
    <property type="entry name" value="Polyketide_Oxido-like"/>
</dbReference>
<evidence type="ECO:0000313" key="3">
    <source>
        <dbReference type="Proteomes" id="UP000015480"/>
    </source>
</evidence>
<dbReference type="PATRIC" id="fig|1367847.3.peg.3644"/>
<keyword evidence="3" id="KW-1185">Reference proteome</keyword>
<keyword evidence="2" id="KW-0614">Plasmid</keyword>
<dbReference type="InterPro" id="IPR036291">
    <property type="entry name" value="NAD(P)-bd_dom_sf"/>
</dbReference>
<dbReference type="Proteomes" id="UP000015480">
    <property type="component" value="Plasmid pAMI4"/>
</dbReference>
<dbReference type="SUPFAM" id="SSF51735">
    <property type="entry name" value="NAD(P)-binding Rossmann-fold domains"/>
    <property type="match status" value="1"/>
</dbReference>
<dbReference type="Gene3D" id="3.40.50.720">
    <property type="entry name" value="NAD(P)-binding Rossmann-like Domain"/>
    <property type="match status" value="1"/>
</dbReference>
<feature type="domain" description="NAD(P)-binding" evidence="1">
    <location>
        <begin position="8"/>
        <end position="213"/>
    </location>
</feature>
<dbReference type="EMBL" id="CP006652">
    <property type="protein sequence ID" value="AGT10711.1"/>
    <property type="molecule type" value="Genomic_DNA"/>
</dbReference>
<dbReference type="GO" id="GO:0016646">
    <property type="term" value="F:oxidoreductase activity, acting on the CH-NH group of donors, NAD or NADP as acceptor"/>
    <property type="evidence" value="ECO:0007669"/>
    <property type="project" value="TreeGrafter"/>
</dbReference>
<dbReference type="PANTHER" id="PTHR43355:SF2">
    <property type="entry name" value="FLAVIN REDUCTASE (NADPH)"/>
    <property type="match status" value="1"/>
</dbReference>
<dbReference type="AlphaFoldDB" id="S5YZS3"/>
<gene>
    <name evidence="2" type="ORF">JCM7686_pAMI4p020</name>
</gene>